<accession>A0A7Y9RUP8</accession>
<reference evidence="1 2" key="1">
    <citation type="submission" date="2020-07" db="EMBL/GenBank/DDBJ databases">
        <title>Sequencing the genomes of 1000 actinobacteria strains.</title>
        <authorList>
            <person name="Klenk H.-P."/>
        </authorList>
    </citation>
    <scope>NUCLEOTIDE SEQUENCE [LARGE SCALE GENOMIC DNA]</scope>
    <source>
        <strain evidence="1 2">DSM 24552</strain>
    </source>
</reference>
<keyword evidence="2" id="KW-1185">Reference proteome</keyword>
<name>A0A7Y9RUP8_9ACTN</name>
<dbReference type="RefSeq" id="WP_218848746.1">
    <property type="nucleotide sequence ID" value="NZ_JACCAC010000001.1"/>
</dbReference>
<protein>
    <submittedName>
        <fullName evidence="1">Putative SnoaL-like aldol condensation-catalyzing enzyme</fullName>
    </submittedName>
</protein>
<dbReference type="AlphaFoldDB" id="A0A7Y9RUP8"/>
<evidence type="ECO:0000313" key="2">
    <source>
        <dbReference type="Proteomes" id="UP000544110"/>
    </source>
</evidence>
<dbReference type="Proteomes" id="UP000544110">
    <property type="component" value="Unassembled WGS sequence"/>
</dbReference>
<proteinExistence type="predicted"/>
<gene>
    <name evidence="1" type="ORF">BJ989_001257</name>
</gene>
<evidence type="ECO:0000313" key="1">
    <source>
        <dbReference type="EMBL" id="NYG54953.1"/>
    </source>
</evidence>
<comment type="caution">
    <text evidence="1">The sequence shown here is derived from an EMBL/GenBank/DDBJ whole genome shotgun (WGS) entry which is preliminary data.</text>
</comment>
<organism evidence="1 2">
    <name type="scientific">Nocardioides perillae</name>
    <dbReference type="NCBI Taxonomy" id="1119534"/>
    <lineage>
        <taxon>Bacteria</taxon>
        <taxon>Bacillati</taxon>
        <taxon>Actinomycetota</taxon>
        <taxon>Actinomycetes</taxon>
        <taxon>Propionibacteriales</taxon>
        <taxon>Nocardioidaceae</taxon>
        <taxon>Nocardioides</taxon>
    </lineage>
</organism>
<sequence>MTDDKKVHVGKVVKQGGEVATGASGINALHNLVQAAKEVFVVHEEESTKRKRLDAYEATEVARIRAAESALKDYFAQVFAERRHVIDESFERLDRAMEDGDAATVHQVVRGIVDIAQSSPLADLGDLGEIRKALDDPDQVWEL</sequence>
<dbReference type="EMBL" id="JACCAC010000001">
    <property type="protein sequence ID" value="NYG54953.1"/>
    <property type="molecule type" value="Genomic_DNA"/>
</dbReference>